<dbReference type="EMBL" id="CM009753">
    <property type="protein sequence ID" value="PUZ53646.1"/>
    <property type="molecule type" value="Genomic_DNA"/>
</dbReference>
<dbReference type="STRING" id="1504633.A0A2T7DDH0"/>
<name>A0A2T7DDH0_9POAL</name>
<evidence type="ECO:0000313" key="1">
    <source>
        <dbReference type="EMBL" id="PUZ53646.1"/>
    </source>
</evidence>
<dbReference type="OrthoDB" id="636601at2759"/>
<dbReference type="Gramene" id="PUZ53646">
    <property type="protein sequence ID" value="PUZ53646"/>
    <property type="gene ID" value="GQ55_5G067900"/>
</dbReference>
<protein>
    <submittedName>
        <fullName evidence="1">Uncharacterized protein</fullName>
    </submittedName>
</protein>
<gene>
    <name evidence="1" type="ORF">GQ55_5G067900</name>
</gene>
<dbReference type="AlphaFoldDB" id="A0A2T7DDH0"/>
<organism evidence="1 2">
    <name type="scientific">Panicum hallii var. hallii</name>
    <dbReference type="NCBI Taxonomy" id="1504633"/>
    <lineage>
        <taxon>Eukaryota</taxon>
        <taxon>Viridiplantae</taxon>
        <taxon>Streptophyta</taxon>
        <taxon>Embryophyta</taxon>
        <taxon>Tracheophyta</taxon>
        <taxon>Spermatophyta</taxon>
        <taxon>Magnoliopsida</taxon>
        <taxon>Liliopsida</taxon>
        <taxon>Poales</taxon>
        <taxon>Poaceae</taxon>
        <taxon>PACMAD clade</taxon>
        <taxon>Panicoideae</taxon>
        <taxon>Panicodae</taxon>
        <taxon>Paniceae</taxon>
        <taxon>Panicinae</taxon>
        <taxon>Panicum</taxon>
        <taxon>Panicum sect. Panicum</taxon>
    </lineage>
</organism>
<sequence>MSLRLLQSADSMASIQPGRLSYILKVHKDGSCWNGDWGILDIRVHGDGATFLIDKMPINATKDGVVADLQKFIKLLDPYYKLEGIKGPAYFDEFHGDVMSLPDPGSERFETFQKFLGDHMAFMPPLARSDLLERFFKLCDGIRTRNAELNYGPLHWLICHTWTDIRSSMLYGDVFRFGIAVVQSVEDPVILDLMLAHDLGKFITKLVLEVLYIFGKTKRFKSTWIAYKTSDDETEENDEDENEENEGI</sequence>
<proteinExistence type="predicted"/>
<dbReference type="Proteomes" id="UP000244336">
    <property type="component" value="Chromosome 5"/>
</dbReference>
<keyword evidence="2" id="KW-1185">Reference proteome</keyword>
<accession>A0A2T7DDH0</accession>
<reference evidence="1 2" key="1">
    <citation type="submission" date="2018-04" db="EMBL/GenBank/DDBJ databases">
        <title>WGS assembly of Panicum hallii var. hallii HAL2.</title>
        <authorList>
            <person name="Lovell J."/>
            <person name="Jenkins J."/>
            <person name="Lowry D."/>
            <person name="Mamidi S."/>
            <person name="Sreedasyam A."/>
            <person name="Weng X."/>
            <person name="Barry K."/>
            <person name="Bonette J."/>
            <person name="Campitelli B."/>
            <person name="Daum C."/>
            <person name="Gordon S."/>
            <person name="Gould B."/>
            <person name="Lipzen A."/>
            <person name="MacQueen A."/>
            <person name="Palacio-Mejia J."/>
            <person name="Plott C."/>
            <person name="Shakirov E."/>
            <person name="Shu S."/>
            <person name="Yoshinaga Y."/>
            <person name="Zane M."/>
            <person name="Rokhsar D."/>
            <person name="Grimwood J."/>
            <person name="Schmutz J."/>
            <person name="Juenger T."/>
        </authorList>
    </citation>
    <scope>NUCLEOTIDE SEQUENCE [LARGE SCALE GENOMIC DNA]</scope>
    <source>
        <strain evidence="2">cv. HAL2</strain>
    </source>
</reference>
<evidence type="ECO:0000313" key="2">
    <source>
        <dbReference type="Proteomes" id="UP000244336"/>
    </source>
</evidence>